<dbReference type="Proteomes" id="UP000241444">
    <property type="component" value="Unassembled WGS sequence"/>
</dbReference>
<dbReference type="AlphaFoldDB" id="A0A2P7BUQ3"/>
<keyword evidence="2" id="KW-1133">Transmembrane helix</keyword>
<evidence type="ECO:0000313" key="4">
    <source>
        <dbReference type="Proteomes" id="UP000241444"/>
    </source>
</evidence>
<keyword evidence="2" id="KW-0812">Transmembrane</keyword>
<feature type="region of interest" description="Disordered" evidence="1">
    <location>
        <begin position="1"/>
        <end position="101"/>
    </location>
</feature>
<dbReference type="RefSeq" id="WP_106709619.1">
    <property type="nucleotide sequence ID" value="NZ_PGGO01000002.1"/>
</dbReference>
<evidence type="ECO:0000256" key="2">
    <source>
        <dbReference type="SAM" id="Phobius"/>
    </source>
</evidence>
<keyword evidence="4" id="KW-1185">Reference proteome</keyword>
<proteinExistence type="predicted"/>
<feature type="compositionally biased region" description="Basic and acidic residues" evidence="1">
    <location>
        <begin position="74"/>
        <end position="88"/>
    </location>
</feature>
<comment type="caution">
    <text evidence="3">The sequence shown here is derived from an EMBL/GenBank/DDBJ whole genome shotgun (WGS) entry which is preliminary data.</text>
</comment>
<dbReference type="OrthoDB" id="8451934at2"/>
<protein>
    <submittedName>
        <fullName evidence="3">Uncharacterized protein</fullName>
    </submittedName>
</protein>
<organism evidence="3 4">
    <name type="scientific">Phyllobacterium brassicacearum</name>
    <dbReference type="NCBI Taxonomy" id="314235"/>
    <lineage>
        <taxon>Bacteria</taxon>
        <taxon>Pseudomonadati</taxon>
        <taxon>Pseudomonadota</taxon>
        <taxon>Alphaproteobacteria</taxon>
        <taxon>Hyphomicrobiales</taxon>
        <taxon>Phyllobacteriaceae</taxon>
        <taxon>Phyllobacterium</taxon>
    </lineage>
</organism>
<feature type="compositionally biased region" description="Polar residues" evidence="1">
    <location>
        <begin position="1"/>
        <end position="22"/>
    </location>
</feature>
<dbReference type="EMBL" id="PGGO01000002">
    <property type="protein sequence ID" value="PSH70204.1"/>
    <property type="molecule type" value="Genomic_DNA"/>
</dbReference>
<reference evidence="4" key="1">
    <citation type="submission" date="2017-11" db="EMBL/GenBank/DDBJ databases">
        <authorList>
            <person name="Kuznetsova I."/>
            <person name="Sazanova A."/>
            <person name="Chirak E."/>
            <person name="Safronova V."/>
            <person name="Willems A."/>
        </authorList>
    </citation>
    <scope>NUCLEOTIDE SEQUENCE [LARGE SCALE GENOMIC DNA]</scope>
    <source>
        <strain evidence="4">STM 196</strain>
    </source>
</reference>
<accession>A0A2P7BUQ3</accession>
<evidence type="ECO:0000313" key="3">
    <source>
        <dbReference type="EMBL" id="PSH70204.1"/>
    </source>
</evidence>
<feature type="compositionally biased region" description="Basic and acidic residues" evidence="1">
    <location>
        <begin position="26"/>
        <end position="42"/>
    </location>
</feature>
<feature type="compositionally biased region" description="Basic and acidic residues" evidence="1">
    <location>
        <begin position="50"/>
        <end position="67"/>
    </location>
</feature>
<name>A0A2P7BUQ3_9HYPH</name>
<gene>
    <name evidence="3" type="ORF">CU102_03705</name>
</gene>
<evidence type="ECO:0000256" key="1">
    <source>
        <dbReference type="SAM" id="MobiDB-lite"/>
    </source>
</evidence>
<feature type="transmembrane region" description="Helical" evidence="2">
    <location>
        <begin position="107"/>
        <end position="126"/>
    </location>
</feature>
<sequence length="127" mass="14245">MAQPINNVGSQQALESNWNDENAIQKFERARESASRERRDEILSAQSRPHAVELRARPSSADRKSGPDSDDNPLEPREHEAKRSPDRLRVKRNGLIQSPTSRELPRYLTGSIILLCAMALAVGLYLA</sequence>
<keyword evidence="2" id="KW-0472">Membrane</keyword>